<dbReference type="GO" id="GO:0031505">
    <property type="term" value="P:fungal-type cell wall organization"/>
    <property type="evidence" value="ECO:0007669"/>
    <property type="project" value="TreeGrafter"/>
</dbReference>
<keyword evidence="3" id="KW-1185">Reference proteome</keyword>
<dbReference type="PANTHER" id="PTHR28019:SF7">
    <property type="entry name" value="SUR7 PROTEIN"/>
    <property type="match status" value="1"/>
</dbReference>
<evidence type="ECO:0000313" key="3">
    <source>
        <dbReference type="Proteomes" id="UP001320420"/>
    </source>
</evidence>
<dbReference type="GO" id="GO:0051285">
    <property type="term" value="C:cell cortex of cell tip"/>
    <property type="evidence" value="ECO:0007669"/>
    <property type="project" value="TreeGrafter"/>
</dbReference>
<feature type="transmembrane region" description="Helical" evidence="1">
    <location>
        <begin position="12"/>
        <end position="34"/>
    </location>
</feature>
<evidence type="ECO:0008006" key="4">
    <source>
        <dbReference type="Google" id="ProtNLM"/>
    </source>
</evidence>
<keyword evidence="1" id="KW-0812">Transmembrane</keyword>
<dbReference type="AlphaFoldDB" id="A0AAN9V7Z2"/>
<evidence type="ECO:0000313" key="2">
    <source>
        <dbReference type="EMBL" id="KAK7755198.1"/>
    </source>
</evidence>
<dbReference type="GO" id="GO:0005886">
    <property type="term" value="C:plasma membrane"/>
    <property type="evidence" value="ECO:0007669"/>
    <property type="project" value="InterPro"/>
</dbReference>
<accession>A0AAN9V7Z2</accession>
<sequence>MQIFGAWKVNSLTVLFPLILSLVAFVLAMVALFAGTGPQQQQLEEYHIIAINMSYFGKDLLPTSTSSASAEPTETNSGGIGGWLDDLGDDIGDAADDIEGEITDQLNDIIGDAADKLAETLGISQWYSFHIMNTCEGDFAPNTTVSGAWYNTTNCTAREPGVNLNLTEILDKEIDLGPLNINAADLKLPDMVQDAIDLLNSCLLAVFVFYVLGCAFSGLGLLLAGAAFALSRKPLSNQRFIILANAANAFLGALALMIGSALTTAVARKGAAQINDAGADAGIAAVAGHKLLVLSWVAFGLMAATLLFWTAACCFPRKGQWDQGRAYQEKTAARPSMSSDRGLLRGLFTRRH</sequence>
<keyword evidence="1" id="KW-0472">Membrane</keyword>
<gene>
    <name evidence="2" type="ORF">SLS62_002703</name>
</gene>
<reference evidence="2 3" key="1">
    <citation type="submission" date="2024-02" db="EMBL/GenBank/DDBJ databases">
        <title>De novo assembly and annotation of 12 fungi associated with fruit tree decline syndrome in Ontario, Canada.</title>
        <authorList>
            <person name="Sulman M."/>
            <person name="Ellouze W."/>
            <person name="Ilyukhin E."/>
        </authorList>
    </citation>
    <scope>NUCLEOTIDE SEQUENCE [LARGE SCALE GENOMIC DNA]</scope>
    <source>
        <strain evidence="2 3">M11/M66-122</strain>
    </source>
</reference>
<keyword evidence="1" id="KW-1133">Transmembrane helix</keyword>
<dbReference type="PANTHER" id="PTHR28019">
    <property type="entry name" value="CELL MEMBRANE PROTEIN YLR413W-RELATED"/>
    <property type="match status" value="1"/>
</dbReference>
<comment type="caution">
    <text evidence="2">The sequence shown here is derived from an EMBL/GenBank/DDBJ whole genome shotgun (WGS) entry which is preliminary data.</text>
</comment>
<evidence type="ECO:0000256" key="1">
    <source>
        <dbReference type="SAM" id="Phobius"/>
    </source>
</evidence>
<feature type="transmembrane region" description="Helical" evidence="1">
    <location>
        <begin position="293"/>
        <end position="315"/>
    </location>
</feature>
<feature type="transmembrane region" description="Helical" evidence="1">
    <location>
        <begin position="203"/>
        <end position="228"/>
    </location>
</feature>
<dbReference type="EMBL" id="JAKJXP020000014">
    <property type="protein sequence ID" value="KAK7755198.1"/>
    <property type="molecule type" value="Genomic_DNA"/>
</dbReference>
<dbReference type="InterPro" id="IPR052413">
    <property type="entry name" value="SUR7_domain"/>
</dbReference>
<name>A0AAN9V7Z2_9PEZI</name>
<protein>
    <recommendedName>
        <fullName evidence="4">Sur7 protein</fullName>
    </recommendedName>
</protein>
<dbReference type="Proteomes" id="UP001320420">
    <property type="component" value="Unassembled WGS sequence"/>
</dbReference>
<feature type="transmembrane region" description="Helical" evidence="1">
    <location>
        <begin position="240"/>
        <end position="262"/>
    </location>
</feature>
<dbReference type="Pfam" id="PF06687">
    <property type="entry name" value="SUR7"/>
    <property type="match status" value="1"/>
</dbReference>
<proteinExistence type="predicted"/>
<organism evidence="2 3">
    <name type="scientific">Diatrype stigma</name>
    <dbReference type="NCBI Taxonomy" id="117547"/>
    <lineage>
        <taxon>Eukaryota</taxon>
        <taxon>Fungi</taxon>
        <taxon>Dikarya</taxon>
        <taxon>Ascomycota</taxon>
        <taxon>Pezizomycotina</taxon>
        <taxon>Sordariomycetes</taxon>
        <taxon>Xylariomycetidae</taxon>
        <taxon>Xylariales</taxon>
        <taxon>Diatrypaceae</taxon>
        <taxon>Diatrype</taxon>
    </lineage>
</organism>
<dbReference type="InterPro" id="IPR009571">
    <property type="entry name" value="SUR7/Rim9-like_fungi"/>
</dbReference>